<evidence type="ECO:0000313" key="5">
    <source>
        <dbReference type="Proteomes" id="UP001168877"/>
    </source>
</evidence>
<feature type="region of interest" description="Disordered" evidence="1">
    <location>
        <begin position="20"/>
        <end position="50"/>
    </location>
</feature>
<dbReference type="GO" id="GO:0009773">
    <property type="term" value="P:photosynthetic electron transport in photosystem I"/>
    <property type="evidence" value="ECO:0007669"/>
    <property type="project" value="InterPro"/>
</dbReference>
<keyword evidence="3" id="KW-0732">Signal</keyword>
<keyword evidence="2" id="KW-1133">Transmembrane helix</keyword>
<reference evidence="4" key="1">
    <citation type="journal article" date="2022" name="Plant J.">
        <title>Strategies of tolerance reflected in two North American maple genomes.</title>
        <authorList>
            <person name="McEvoy S.L."/>
            <person name="Sezen U.U."/>
            <person name="Trouern-Trend A."/>
            <person name="McMahon S.M."/>
            <person name="Schaberg P.G."/>
            <person name="Yang J."/>
            <person name="Wegrzyn J.L."/>
            <person name="Swenson N.G."/>
        </authorList>
    </citation>
    <scope>NUCLEOTIDE SEQUENCE</scope>
    <source>
        <strain evidence="4">NS2018</strain>
    </source>
</reference>
<keyword evidence="2" id="KW-0812">Transmembrane</keyword>
<evidence type="ECO:0000313" key="4">
    <source>
        <dbReference type="EMBL" id="KAK0575198.1"/>
    </source>
</evidence>
<protein>
    <recommendedName>
        <fullName evidence="6">NAD(P)H dehydrogenase subunit CRR3, chloroplastic</fullName>
    </recommendedName>
</protein>
<keyword evidence="5" id="KW-1185">Reference proteome</keyword>
<proteinExistence type="predicted"/>
<keyword evidence="2" id="KW-0472">Membrane</keyword>
<dbReference type="PANTHER" id="PTHR36340">
    <property type="entry name" value="NAD(P)H DEHYDROGENASE SUBUNIT CRR3, CHLOROPLASTIC-RELATED"/>
    <property type="match status" value="1"/>
</dbReference>
<name>A0AA39RJ14_ACESA</name>
<accession>A0AA39RJ14</accession>
<reference evidence="4" key="2">
    <citation type="submission" date="2023-06" db="EMBL/GenBank/DDBJ databases">
        <authorList>
            <person name="Swenson N.G."/>
            <person name="Wegrzyn J.L."/>
            <person name="Mcevoy S.L."/>
        </authorList>
    </citation>
    <scope>NUCLEOTIDE SEQUENCE</scope>
    <source>
        <strain evidence="4">NS2018</strain>
        <tissue evidence="4">Leaf</tissue>
    </source>
</reference>
<gene>
    <name evidence="4" type="ORF">LWI29_035383</name>
</gene>
<dbReference type="GO" id="GO:0009535">
    <property type="term" value="C:chloroplast thylakoid membrane"/>
    <property type="evidence" value="ECO:0007669"/>
    <property type="project" value="InterPro"/>
</dbReference>
<comment type="caution">
    <text evidence="4">The sequence shown here is derived from an EMBL/GenBank/DDBJ whole genome shotgun (WGS) entry which is preliminary data.</text>
</comment>
<evidence type="ECO:0000256" key="1">
    <source>
        <dbReference type="SAM" id="MobiDB-lite"/>
    </source>
</evidence>
<sequence>MSWSCLSLSCHCLTLASSTSHESNHTGRTKSPNTSKQKQLLNLSTKQPNNISDHQKQLSIMEMERAIGAGTFRDNQPRDLDKNKIVFNGILPDFSGMFEGPLEKQIRHTGEWVATTTEQGIRSSRKGILMVVMQWILPIWTLSLLLASGAVKLPFSTPFLDNLIM</sequence>
<evidence type="ECO:0008006" key="6">
    <source>
        <dbReference type="Google" id="ProtNLM"/>
    </source>
</evidence>
<feature type="chain" id="PRO_5041234995" description="NAD(P)H dehydrogenase subunit CRR3, chloroplastic" evidence="3">
    <location>
        <begin position="19"/>
        <end position="165"/>
    </location>
</feature>
<evidence type="ECO:0000256" key="2">
    <source>
        <dbReference type="SAM" id="Phobius"/>
    </source>
</evidence>
<dbReference type="GO" id="GO:0010598">
    <property type="term" value="C:NAD(P)H dehydrogenase complex (plastoquinone)"/>
    <property type="evidence" value="ECO:0007669"/>
    <property type="project" value="InterPro"/>
</dbReference>
<feature type="signal peptide" evidence="3">
    <location>
        <begin position="1"/>
        <end position="18"/>
    </location>
</feature>
<dbReference type="PANTHER" id="PTHR36340:SF1">
    <property type="entry name" value="NAD(P)H DEHYDROGENASE SUBUNIT CRR3, CHLOROPLASTIC-RELATED"/>
    <property type="match status" value="1"/>
</dbReference>
<dbReference type="AlphaFoldDB" id="A0AA39RJ14"/>
<dbReference type="InterPro" id="IPR038931">
    <property type="entry name" value="CRR3"/>
</dbReference>
<dbReference type="Proteomes" id="UP001168877">
    <property type="component" value="Unassembled WGS sequence"/>
</dbReference>
<feature type="transmembrane region" description="Helical" evidence="2">
    <location>
        <begin position="127"/>
        <end position="147"/>
    </location>
</feature>
<evidence type="ECO:0000256" key="3">
    <source>
        <dbReference type="SAM" id="SignalP"/>
    </source>
</evidence>
<feature type="compositionally biased region" description="Polar residues" evidence="1">
    <location>
        <begin position="29"/>
        <end position="50"/>
    </location>
</feature>
<organism evidence="4 5">
    <name type="scientific">Acer saccharum</name>
    <name type="common">Sugar maple</name>
    <dbReference type="NCBI Taxonomy" id="4024"/>
    <lineage>
        <taxon>Eukaryota</taxon>
        <taxon>Viridiplantae</taxon>
        <taxon>Streptophyta</taxon>
        <taxon>Embryophyta</taxon>
        <taxon>Tracheophyta</taxon>
        <taxon>Spermatophyta</taxon>
        <taxon>Magnoliopsida</taxon>
        <taxon>eudicotyledons</taxon>
        <taxon>Gunneridae</taxon>
        <taxon>Pentapetalae</taxon>
        <taxon>rosids</taxon>
        <taxon>malvids</taxon>
        <taxon>Sapindales</taxon>
        <taxon>Sapindaceae</taxon>
        <taxon>Hippocastanoideae</taxon>
        <taxon>Acereae</taxon>
        <taxon>Acer</taxon>
    </lineage>
</organism>
<dbReference type="EMBL" id="JAUESC010000387">
    <property type="protein sequence ID" value="KAK0575198.1"/>
    <property type="molecule type" value="Genomic_DNA"/>
</dbReference>